<evidence type="ECO:0000313" key="3">
    <source>
        <dbReference type="Proteomes" id="UP000567179"/>
    </source>
</evidence>
<evidence type="ECO:0000313" key="2">
    <source>
        <dbReference type="EMBL" id="KAF5316474.1"/>
    </source>
</evidence>
<accession>A0A8H5B4A4</accession>
<dbReference type="GO" id="GO:0005525">
    <property type="term" value="F:GTP binding"/>
    <property type="evidence" value="ECO:0007669"/>
    <property type="project" value="InterPro"/>
</dbReference>
<dbReference type="Pfam" id="PF01926">
    <property type="entry name" value="MMR_HSR1"/>
    <property type="match status" value="1"/>
</dbReference>
<keyword evidence="3" id="KW-1185">Reference proteome</keyword>
<dbReference type="Proteomes" id="UP000567179">
    <property type="component" value="Unassembled WGS sequence"/>
</dbReference>
<dbReference type="SUPFAM" id="SSF52540">
    <property type="entry name" value="P-loop containing nucleoside triphosphate hydrolases"/>
    <property type="match status" value="2"/>
</dbReference>
<dbReference type="OrthoDB" id="8954335at2759"/>
<sequence>MARGKTKPEWENYIIAIVGPPAAGKSFFINRLVGEEVARVGDSYMNSVTEDLQPVEIAAGVVQQNLTHWNPANPGRKLIILDTPGLDGASVNDSGSLKRVTDWLAKSYGADAKLAGIIYLYGIDQIKVTGVPKLNPDVLAKLCGEDACKSIVLGTTQWTRVPANNRQISVTREQELKDGFWKDMIGKGSHVYRVDDQEDTNNSPWKLVETVLFKGGSPTLHIERELTEMHESLLQTDSGTASGLRVRIGNLQKSLKSARASKSESKEKIGDFLREAKSISAQVDSLVPRMILVLGMTGAGKSTFIQSTGPKGPQPTINHGLASSPAPVKEFKVEDKNGRTISLVDTPGFNNTEISDSKILENIIAFLKSRQVSKDQKVLGIIYLLDTSIWSYPPVSPNRIEGSLSAVIATVHRSANLQPLTDDEKGRLQKKYGTAYHGDHFGWDPSEHSKTAWKIISRVLASGNAGVSAQAVINGLEDVLHNPVQPVQPFLQRILSYILAVLPS</sequence>
<name>A0A8H5B4A4_9AGAR</name>
<dbReference type="InterPro" id="IPR027417">
    <property type="entry name" value="P-loop_NTPase"/>
</dbReference>
<dbReference type="EMBL" id="JAACJJ010000042">
    <property type="protein sequence ID" value="KAF5316474.1"/>
    <property type="molecule type" value="Genomic_DNA"/>
</dbReference>
<comment type="caution">
    <text evidence="2">The sequence shown here is derived from an EMBL/GenBank/DDBJ whole genome shotgun (WGS) entry which is preliminary data.</text>
</comment>
<dbReference type="CDD" id="cd00882">
    <property type="entry name" value="Ras_like_GTPase"/>
    <property type="match status" value="1"/>
</dbReference>
<gene>
    <name evidence="2" type="ORF">D9619_006703</name>
</gene>
<organism evidence="2 3">
    <name type="scientific">Psilocybe cf. subviscida</name>
    <dbReference type="NCBI Taxonomy" id="2480587"/>
    <lineage>
        <taxon>Eukaryota</taxon>
        <taxon>Fungi</taxon>
        <taxon>Dikarya</taxon>
        <taxon>Basidiomycota</taxon>
        <taxon>Agaricomycotina</taxon>
        <taxon>Agaricomycetes</taxon>
        <taxon>Agaricomycetidae</taxon>
        <taxon>Agaricales</taxon>
        <taxon>Agaricineae</taxon>
        <taxon>Strophariaceae</taxon>
        <taxon>Psilocybe</taxon>
    </lineage>
</organism>
<protein>
    <recommendedName>
        <fullName evidence="1">G domain-containing protein</fullName>
    </recommendedName>
</protein>
<dbReference type="AlphaFoldDB" id="A0A8H5B4A4"/>
<proteinExistence type="predicted"/>
<dbReference type="Gene3D" id="3.40.50.300">
    <property type="entry name" value="P-loop containing nucleotide triphosphate hydrolases"/>
    <property type="match status" value="2"/>
</dbReference>
<reference evidence="2 3" key="1">
    <citation type="journal article" date="2020" name="ISME J.">
        <title>Uncovering the hidden diversity of litter-decomposition mechanisms in mushroom-forming fungi.</title>
        <authorList>
            <person name="Floudas D."/>
            <person name="Bentzer J."/>
            <person name="Ahren D."/>
            <person name="Johansson T."/>
            <person name="Persson P."/>
            <person name="Tunlid A."/>
        </authorList>
    </citation>
    <scope>NUCLEOTIDE SEQUENCE [LARGE SCALE GENOMIC DNA]</scope>
    <source>
        <strain evidence="2 3">CBS 101986</strain>
    </source>
</reference>
<dbReference type="InterPro" id="IPR006073">
    <property type="entry name" value="GTP-bd"/>
</dbReference>
<feature type="domain" description="G" evidence="1">
    <location>
        <begin position="15"/>
        <end position="93"/>
    </location>
</feature>
<evidence type="ECO:0000259" key="1">
    <source>
        <dbReference type="Pfam" id="PF01926"/>
    </source>
</evidence>